<reference evidence="3" key="1">
    <citation type="submission" date="2016-10" db="EMBL/GenBank/DDBJ databases">
        <authorList>
            <person name="Varghese N."/>
            <person name="Submissions S."/>
        </authorList>
    </citation>
    <scope>NUCLEOTIDE SEQUENCE [LARGE SCALE GENOMIC DNA]</scope>
    <source>
        <strain evidence="3">DSM 8344</strain>
    </source>
</reference>
<keyword evidence="1" id="KW-0812">Transmembrane</keyword>
<dbReference type="RefSeq" id="WP_092334549.1">
    <property type="nucleotide sequence ID" value="NZ_FNCP01000018.1"/>
</dbReference>
<name>A0A1G8F1P7_9FIRM</name>
<keyword evidence="3" id="KW-1185">Reference proteome</keyword>
<accession>A0A1G8F1P7</accession>
<feature type="transmembrane region" description="Helical" evidence="1">
    <location>
        <begin position="71"/>
        <end position="93"/>
    </location>
</feature>
<dbReference type="Proteomes" id="UP000198656">
    <property type="component" value="Unassembled WGS sequence"/>
</dbReference>
<gene>
    <name evidence="2" type="ORF">SAMN05443529_11876</name>
</gene>
<dbReference type="EMBL" id="FNCP01000018">
    <property type="protein sequence ID" value="SDH76053.1"/>
    <property type="molecule type" value="Genomic_DNA"/>
</dbReference>
<keyword evidence="1" id="KW-0472">Membrane</keyword>
<dbReference type="OrthoDB" id="1798611at2"/>
<feature type="transmembrane region" description="Helical" evidence="1">
    <location>
        <begin position="45"/>
        <end position="65"/>
    </location>
</feature>
<proteinExistence type="predicted"/>
<dbReference type="AlphaFoldDB" id="A0A1G8F1P7"/>
<evidence type="ECO:0000313" key="3">
    <source>
        <dbReference type="Proteomes" id="UP000198656"/>
    </source>
</evidence>
<protein>
    <submittedName>
        <fullName evidence="2">Uncharacterized protein</fullName>
    </submittedName>
</protein>
<organism evidence="2 3">
    <name type="scientific">Desulfosporosinus hippei DSM 8344</name>
    <dbReference type="NCBI Taxonomy" id="1121419"/>
    <lineage>
        <taxon>Bacteria</taxon>
        <taxon>Bacillati</taxon>
        <taxon>Bacillota</taxon>
        <taxon>Clostridia</taxon>
        <taxon>Eubacteriales</taxon>
        <taxon>Desulfitobacteriaceae</taxon>
        <taxon>Desulfosporosinus</taxon>
    </lineage>
</organism>
<evidence type="ECO:0000313" key="2">
    <source>
        <dbReference type="EMBL" id="SDH76053.1"/>
    </source>
</evidence>
<evidence type="ECO:0000256" key="1">
    <source>
        <dbReference type="SAM" id="Phobius"/>
    </source>
</evidence>
<sequence>MSKAKPGPDDLRRLIGYSIITFLSVFLFIPVIWFIHLFSNDSGLYMRWGICSTIVILFNIIFYFWKYPENWLANLLVLIGVDLMVLLFEYFWLIQSLG</sequence>
<keyword evidence="1" id="KW-1133">Transmembrane helix</keyword>
<feature type="transmembrane region" description="Helical" evidence="1">
    <location>
        <begin position="15"/>
        <end position="38"/>
    </location>
</feature>